<feature type="transmembrane region" description="Helical" evidence="5">
    <location>
        <begin position="331"/>
        <end position="350"/>
    </location>
</feature>
<feature type="transmembrane region" description="Helical" evidence="5">
    <location>
        <begin position="386"/>
        <end position="414"/>
    </location>
</feature>
<keyword evidence="4 5" id="KW-0472">Membrane</keyword>
<dbReference type="InterPro" id="IPR002645">
    <property type="entry name" value="STAS_dom"/>
</dbReference>
<dbReference type="SUPFAM" id="SSF52091">
    <property type="entry name" value="SpoIIaa-like"/>
    <property type="match status" value="1"/>
</dbReference>
<evidence type="ECO:0000259" key="6">
    <source>
        <dbReference type="PROSITE" id="PS50801"/>
    </source>
</evidence>
<reference evidence="8" key="1">
    <citation type="journal article" date="2019" name="Int. J. Syst. Evol. Microbiol.">
        <title>The Global Catalogue of Microorganisms (GCM) 10K type strain sequencing project: providing services to taxonomists for standard genome sequencing and annotation.</title>
        <authorList>
            <consortium name="The Broad Institute Genomics Platform"/>
            <consortium name="The Broad Institute Genome Sequencing Center for Infectious Disease"/>
            <person name="Wu L."/>
            <person name="Ma J."/>
        </authorList>
    </citation>
    <scope>NUCLEOTIDE SEQUENCE [LARGE SCALE GENOMIC DNA]</scope>
    <source>
        <strain evidence="8">NBRC 102520</strain>
    </source>
</reference>
<feature type="transmembrane region" description="Helical" evidence="5">
    <location>
        <begin position="253"/>
        <end position="273"/>
    </location>
</feature>
<name>A0ABQ6AVE0_9BRAD</name>
<feature type="transmembrane region" description="Helical" evidence="5">
    <location>
        <begin position="107"/>
        <end position="125"/>
    </location>
</feature>
<evidence type="ECO:0000313" key="8">
    <source>
        <dbReference type="Proteomes" id="UP001156905"/>
    </source>
</evidence>
<dbReference type="Proteomes" id="UP001156905">
    <property type="component" value="Unassembled WGS sequence"/>
</dbReference>
<accession>A0ABQ6AVE0</accession>
<comment type="subcellular location">
    <subcellularLocation>
        <location evidence="1">Membrane</location>
        <topology evidence="1">Multi-pass membrane protein</topology>
    </subcellularLocation>
</comment>
<evidence type="ECO:0000256" key="1">
    <source>
        <dbReference type="ARBA" id="ARBA00004141"/>
    </source>
</evidence>
<keyword evidence="2 5" id="KW-0812">Transmembrane</keyword>
<proteinExistence type="predicted"/>
<dbReference type="Gene3D" id="3.30.750.24">
    <property type="entry name" value="STAS domain"/>
    <property type="match status" value="1"/>
</dbReference>
<dbReference type="InterPro" id="IPR001902">
    <property type="entry name" value="SLC26A/SulP_fam"/>
</dbReference>
<feature type="transmembrane region" description="Helical" evidence="5">
    <location>
        <begin position="207"/>
        <end position="226"/>
    </location>
</feature>
<dbReference type="InterPro" id="IPR036513">
    <property type="entry name" value="STAS_dom_sf"/>
</dbReference>
<evidence type="ECO:0000256" key="4">
    <source>
        <dbReference type="ARBA" id="ARBA00023136"/>
    </source>
</evidence>
<dbReference type="RefSeq" id="WP_284266332.1">
    <property type="nucleotide sequence ID" value="NZ_BSOW01000009.1"/>
</dbReference>
<evidence type="ECO:0000256" key="3">
    <source>
        <dbReference type="ARBA" id="ARBA00022989"/>
    </source>
</evidence>
<dbReference type="CDD" id="cd07042">
    <property type="entry name" value="STAS_SulP_like_sulfate_transporter"/>
    <property type="match status" value="1"/>
</dbReference>
<gene>
    <name evidence="7" type="ORF">GCM10007857_29100</name>
</gene>
<keyword evidence="3 5" id="KW-1133">Transmembrane helix</keyword>
<feature type="transmembrane region" description="Helical" evidence="5">
    <location>
        <begin position="84"/>
        <end position="101"/>
    </location>
</feature>
<evidence type="ECO:0000256" key="2">
    <source>
        <dbReference type="ARBA" id="ARBA00022692"/>
    </source>
</evidence>
<evidence type="ECO:0000313" key="7">
    <source>
        <dbReference type="EMBL" id="GLR86199.1"/>
    </source>
</evidence>
<evidence type="ECO:0000256" key="5">
    <source>
        <dbReference type="SAM" id="Phobius"/>
    </source>
</evidence>
<dbReference type="EMBL" id="BSOW01000009">
    <property type="protein sequence ID" value="GLR86199.1"/>
    <property type="molecule type" value="Genomic_DNA"/>
</dbReference>
<dbReference type="Pfam" id="PF01740">
    <property type="entry name" value="STAS"/>
    <property type="match status" value="1"/>
</dbReference>
<feature type="domain" description="STAS" evidence="6">
    <location>
        <begin position="442"/>
        <end position="556"/>
    </location>
</feature>
<dbReference type="InterPro" id="IPR011547">
    <property type="entry name" value="SLC26A/SulP_dom"/>
</dbReference>
<feature type="transmembrane region" description="Helical" evidence="5">
    <location>
        <begin position="20"/>
        <end position="40"/>
    </location>
</feature>
<feature type="transmembrane region" description="Helical" evidence="5">
    <location>
        <begin position="357"/>
        <end position="380"/>
    </location>
</feature>
<comment type="caution">
    <text evidence="7">The sequence shown here is derived from an EMBL/GenBank/DDBJ whole genome shotgun (WGS) entry which is preliminary data.</text>
</comment>
<keyword evidence="8" id="KW-1185">Reference proteome</keyword>
<dbReference type="Pfam" id="PF00916">
    <property type="entry name" value="Sulfate_transp"/>
    <property type="match status" value="1"/>
</dbReference>
<dbReference type="PANTHER" id="PTHR11814">
    <property type="entry name" value="SULFATE TRANSPORTER"/>
    <property type="match status" value="1"/>
</dbReference>
<feature type="transmembrane region" description="Helical" evidence="5">
    <location>
        <begin position="183"/>
        <end position="200"/>
    </location>
</feature>
<feature type="transmembrane region" description="Helical" evidence="5">
    <location>
        <begin position="132"/>
        <end position="152"/>
    </location>
</feature>
<dbReference type="PROSITE" id="PS50801">
    <property type="entry name" value="STAS"/>
    <property type="match status" value="1"/>
</dbReference>
<feature type="transmembrane region" description="Helical" evidence="5">
    <location>
        <begin position="52"/>
        <end position="72"/>
    </location>
</feature>
<organism evidence="7 8">
    <name type="scientific">Bradyrhizobium iriomotense</name>
    <dbReference type="NCBI Taxonomy" id="441950"/>
    <lineage>
        <taxon>Bacteria</taxon>
        <taxon>Pseudomonadati</taxon>
        <taxon>Pseudomonadota</taxon>
        <taxon>Alphaproteobacteria</taxon>
        <taxon>Hyphomicrobiales</taxon>
        <taxon>Nitrobacteraceae</taxon>
        <taxon>Bradyrhizobium</taxon>
    </lineage>
</organism>
<sequence length="558" mass="58061">MPHDADAKPSWPLFRSLASYRFGLLPGDLMAGLTLAAIAIPEQMATSRLGGFAPQIGFFAFMAGSLGFALLGSNRFLSCGADSTITPIFAGGLAAAAATGSPEYQSLAIALALMVGAMLVASGIFRLGGIANLLSVPVMVGFLAGISVHIIVSQLPGVLGVEAPGGPTLDRIGTLARELGRSNPYTIVIGFGVLAVVFLAETISPKIPGALIGLVGATLAVIGAGLEAKGVKVVGTVPGTLPMPTLPELAPEAWVRLVPLAFVITVVVMVQTAATTRSFPSDPDKPADVDRDFLGAGAGSLLAGVFGAFPVNASPPRTGIVVETGGQSQLSGLAAALIVLALLAFGTGLLQHVPDAALGGILLFVALRIIRVTQITTIYRQSFSEFLLIVATAALIIVLPIQQGAFLGIVLSLLHGIWSTTRAKLIEFDRVPGTTIWWPAHPHIAGERLPGVVVIGLQAPLSFLNAPGFRNDVANLLKTTTPKLMVLEASGMVEIDFTAAQVLLEVFRVCNEQGVTIAVARLESVRAQNAFERFRLYDVLPSDRVFHSVDEAVRKLAG</sequence>
<protein>
    <submittedName>
        <fullName evidence="7">Sulfate transporter</fullName>
    </submittedName>
</protein>